<name>A0A1G6JDD1_9PROT</name>
<proteinExistence type="predicted"/>
<feature type="signal peptide" evidence="1">
    <location>
        <begin position="1"/>
        <end position="24"/>
    </location>
</feature>
<dbReference type="Proteomes" id="UP000198925">
    <property type="component" value="Unassembled WGS sequence"/>
</dbReference>
<sequence length="232" mass="25023">MALIPGRVRLAAALLAVAAGAARAEEVPPCPAGAPEIRMTVTDPEPVISRALGIDALHGETGLPRSPLLHHLALTTSRVEWRSEIDTRYRSGTGGVCARPARVALALVQNEHLVRIAGEIPRGGCLWREVLAHERRHVAVNRRTLRAAAAQARAAATGWAVRAEGRGATLDEAMAGLQEGLRHAIEPALAAMRDAREQAHARIDSQAEYERLGEVCPADQRRLREVFRAAVR</sequence>
<dbReference type="STRING" id="938405.SAMN02927895_00324"/>
<keyword evidence="1" id="KW-0732">Signal</keyword>
<accession>A0A1G6JDD1</accession>
<evidence type="ECO:0000256" key="1">
    <source>
        <dbReference type="SAM" id="SignalP"/>
    </source>
</evidence>
<reference evidence="2 3" key="1">
    <citation type="submission" date="2016-10" db="EMBL/GenBank/DDBJ databases">
        <authorList>
            <person name="de Groot N.N."/>
        </authorList>
    </citation>
    <scope>NUCLEOTIDE SEQUENCE [LARGE SCALE GENOMIC DNA]</scope>
    <source>
        <strain evidence="2 3">CPCC 100156</strain>
    </source>
</reference>
<keyword evidence="3" id="KW-1185">Reference proteome</keyword>
<evidence type="ECO:0000313" key="2">
    <source>
        <dbReference type="EMBL" id="SDC16683.1"/>
    </source>
</evidence>
<organism evidence="2 3">
    <name type="scientific">Belnapia rosea</name>
    <dbReference type="NCBI Taxonomy" id="938405"/>
    <lineage>
        <taxon>Bacteria</taxon>
        <taxon>Pseudomonadati</taxon>
        <taxon>Pseudomonadota</taxon>
        <taxon>Alphaproteobacteria</taxon>
        <taxon>Acetobacterales</taxon>
        <taxon>Roseomonadaceae</taxon>
        <taxon>Belnapia</taxon>
    </lineage>
</organism>
<gene>
    <name evidence="2" type="ORF">SAMN04487779_1001137</name>
</gene>
<evidence type="ECO:0008006" key="4">
    <source>
        <dbReference type="Google" id="ProtNLM"/>
    </source>
</evidence>
<evidence type="ECO:0000313" key="3">
    <source>
        <dbReference type="Proteomes" id="UP000198925"/>
    </source>
</evidence>
<dbReference type="AlphaFoldDB" id="A0A1G6JDD1"/>
<dbReference type="EMBL" id="FMZX01000001">
    <property type="protein sequence ID" value="SDC16683.1"/>
    <property type="molecule type" value="Genomic_DNA"/>
</dbReference>
<protein>
    <recommendedName>
        <fullName evidence="4">DUF922 domain-containing protein</fullName>
    </recommendedName>
</protein>
<feature type="chain" id="PRO_5011539993" description="DUF922 domain-containing protein" evidence="1">
    <location>
        <begin position="25"/>
        <end position="232"/>
    </location>
</feature>
<dbReference type="RefSeq" id="WP_143018003.1">
    <property type="nucleotide sequence ID" value="NZ_FMZX01000001.1"/>
</dbReference>